<dbReference type="SMART" id="SM00065">
    <property type="entry name" value="GAF"/>
    <property type="match status" value="1"/>
</dbReference>
<dbReference type="AlphaFoldDB" id="A0A919MR13"/>
<evidence type="ECO:0000313" key="3">
    <source>
        <dbReference type="Proteomes" id="UP000647172"/>
    </source>
</evidence>
<dbReference type="InterPro" id="IPR029016">
    <property type="entry name" value="GAF-like_dom_sf"/>
</dbReference>
<gene>
    <name evidence="2" type="ORF">Ani05nite_77350</name>
</gene>
<dbReference type="Gene3D" id="3.30.450.40">
    <property type="match status" value="1"/>
</dbReference>
<dbReference type="InterPro" id="IPR000160">
    <property type="entry name" value="GGDEF_dom"/>
</dbReference>
<dbReference type="EMBL" id="BOMQ01000097">
    <property type="protein sequence ID" value="GIE54201.1"/>
    <property type="molecule type" value="Genomic_DNA"/>
</dbReference>
<evidence type="ECO:0000313" key="2">
    <source>
        <dbReference type="EMBL" id="GIE54201.1"/>
    </source>
</evidence>
<feature type="domain" description="GGDEF" evidence="1">
    <location>
        <begin position="357"/>
        <end position="488"/>
    </location>
</feature>
<protein>
    <recommendedName>
        <fullName evidence="1">GGDEF domain-containing protein</fullName>
    </recommendedName>
</protein>
<dbReference type="InterPro" id="IPR003018">
    <property type="entry name" value="GAF"/>
</dbReference>
<dbReference type="SUPFAM" id="SSF55781">
    <property type="entry name" value="GAF domain-like"/>
    <property type="match status" value="1"/>
</dbReference>
<dbReference type="InterPro" id="IPR052163">
    <property type="entry name" value="DGC-Regulatory_Protein"/>
</dbReference>
<dbReference type="InterPro" id="IPR043128">
    <property type="entry name" value="Rev_trsase/Diguanyl_cyclase"/>
</dbReference>
<sequence length="488" mass="51367">MPGDDQALVHNDLTAVMTRDIPSVAHVLDIIAGRLGGPCGMRAASVFTLDPDDGSLAPEATRGDPGPRDIELAGQVFRVAAGAPPVRDGDRTALRLRIGGRTLGVLVLTGDTIAALRPEVAATIGLHLAATLQALAAEQDHQHVAHTNATIRALFEQGTAAATVEEAGRLLARATGEAFRTERAAVHLIGPDGRICYAAGVGLTERITDDLVRNLTGRLAAESPIWRAVAERGDGAPMLVDDVARADVRPGGFVQTMRLRSFVAMPLMSAAGPVGMVMCGDAGGPRRWTGRDHALARQVAMEGALIVDSARLRQAEQQHVAQLTRQAYHDPLTGLPNRTHLRDRAEQEVRNARTTGGRLALLLLDLDGFKRVNDTVGHHAGDALLQAVGLRLEAGLRGRDLVARLGGDEFAVLLTGDPDRDSALAAAGRLHARLAEPYDIDQREVRVGASIGVALLGEHGGDLPTLMRAADAAMYEAKRAGGGVRSGG</sequence>
<comment type="caution">
    <text evidence="2">The sequence shown here is derived from an EMBL/GenBank/DDBJ whole genome shotgun (WGS) entry which is preliminary data.</text>
</comment>
<dbReference type="CDD" id="cd01949">
    <property type="entry name" value="GGDEF"/>
    <property type="match status" value="1"/>
</dbReference>
<dbReference type="Proteomes" id="UP000647172">
    <property type="component" value="Unassembled WGS sequence"/>
</dbReference>
<accession>A0A919MR13</accession>
<dbReference type="PANTHER" id="PTHR46663:SF2">
    <property type="entry name" value="GGDEF DOMAIN-CONTAINING PROTEIN"/>
    <property type="match status" value="1"/>
</dbReference>
<dbReference type="NCBIfam" id="TIGR00254">
    <property type="entry name" value="GGDEF"/>
    <property type="match status" value="1"/>
</dbReference>
<dbReference type="FunFam" id="3.30.70.270:FF:000001">
    <property type="entry name" value="Diguanylate cyclase domain protein"/>
    <property type="match status" value="1"/>
</dbReference>
<dbReference type="Pfam" id="PF00990">
    <property type="entry name" value="GGDEF"/>
    <property type="match status" value="1"/>
</dbReference>
<dbReference type="InterPro" id="IPR029787">
    <property type="entry name" value="Nucleotide_cyclase"/>
</dbReference>
<reference evidence="2" key="1">
    <citation type="submission" date="2021-01" db="EMBL/GenBank/DDBJ databases">
        <title>Whole genome shotgun sequence of Actinoplanes nipponensis NBRC 14063.</title>
        <authorList>
            <person name="Komaki H."/>
            <person name="Tamura T."/>
        </authorList>
    </citation>
    <scope>NUCLEOTIDE SEQUENCE</scope>
    <source>
        <strain evidence="2">NBRC 14063</strain>
    </source>
</reference>
<dbReference type="Gene3D" id="3.30.70.270">
    <property type="match status" value="1"/>
</dbReference>
<dbReference type="SUPFAM" id="SSF55073">
    <property type="entry name" value="Nucleotide cyclase"/>
    <property type="match status" value="1"/>
</dbReference>
<keyword evidence="3" id="KW-1185">Reference proteome</keyword>
<proteinExistence type="predicted"/>
<dbReference type="PANTHER" id="PTHR46663">
    <property type="entry name" value="DIGUANYLATE CYCLASE DGCT-RELATED"/>
    <property type="match status" value="1"/>
</dbReference>
<name>A0A919MR13_9ACTN</name>
<organism evidence="2 3">
    <name type="scientific">Actinoplanes nipponensis</name>
    <dbReference type="NCBI Taxonomy" id="135950"/>
    <lineage>
        <taxon>Bacteria</taxon>
        <taxon>Bacillati</taxon>
        <taxon>Actinomycetota</taxon>
        <taxon>Actinomycetes</taxon>
        <taxon>Micromonosporales</taxon>
        <taxon>Micromonosporaceae</taxon>
        <taxon>Actinoplanes</taxon>
    </lineage>
</organism>
<dbReference type="Pfam" id="PF13185">
    <property type="entry name" value="GAF_2"/>
    <property type="match status" value="1"/>
</dbReference>
<dbReference type="SMART" id="SM00267">
    <property type="entry name" value="GGDEF"/>
    <property type="match status" value="1"/>
</dbReference>
<dbReference type="PROSITE" id="PS50887">
    <property type="entry name" value="GGDEF"/>
    <property type="match status" value="1"/>
</dbReference>
<evidence type="ECO:0000259" key="1">
    <source>
        <dbReference type="PROSITE" id="PS50887"/>
    </source>
</evidence>